<keyword evidence="2" id="KW-1185">Reference proteome</keyword>
<dbReference type="Proteomes" id="UP000772434">
    <property type="component" value="Unassembled WGS sequence"/>
</dbReference>
<dbReference type="EMBL" id="JADNRY010000014">
    <property type="protein sequence ID" value="KAF9074200.1"/>
    <property type="molecule type" value="Genomic_DNA"/>
</dbReference>
<evidence type="ECO:0000313" key="2">
    <source>
        <dbReference type="Proteomes" id="UP000772434"/>
    </source>
</evidence>
<sequence>MATKCGASESCSLIVDVILRSSDGEQFGAHSKNLEMYSDAFPAAGSTIPPDGDIVELTENAQIIQLMLCFTHNMPPPDLSSLDMPTLFALGEPVNLKYGMRYASECVSKEINKRVATYANPLEILAYKTKVADVSLIDEVARRTMSISVEDVVPVLVNLETFRTWIRYREKWQLMLVQYRQALTQYSQSHRGVSSAIRDDLPRTSDLIGLPSMTTVLSAMAVHTQVNTYSPITLVPAEIGARESAADRVFGVVDQFPLWKDFL</sequence>
<reference evidence="1" key="1">
    <citation type="submission" date="2020-11" db="EMBL/GenBank/DDBJ databases">
        <authorList>
            <consortium name="DOE Joint Genome Institute"/>
            <person name="Ahrendt S."/>
            <person name="Riley R."/>
            <person name="Andreopoulos W."/>
            <person name="Labutti K."/>
            <person name="Pangilinan J."/>
            <person name="Ruiz-Duenas F.J."/>
            <person name="Barrasa J.M."/>
            <person name="Sanchez-Garcia M."/>
            <person name="Camarero S."/>
            <person name="Miyauchi S."/>
            <person name="Serrano A."/>
            <person name="Linde D."/>
            <person name="Babiker R."/>
            <person name="Drula E."/>
            <person name="Ayuso-Fernandez I."/>
            <person name="Pacheco R."/>
            <person name="Padilla G."/>
            <person name="Ferreira P."/>
            <person name="Barriuso J."/>
            <person name="Kellner H."/>
            <person name="Castanera R."/>
            <person name="Alfaro M."/>
            <person name="Ramirez L."/>
            <person name="Pisabarro A.G."/>
            <person name="Kuo A."/>
            <person name="Tritt A."/>
            <person name="Lipzen A."/>
            <person name="He G."/>
            <person name="Yan M."/>
            <person name="Ng V."/>
            <person name="Cullen D."/>
            <person name="Martin F."/>
            <person name="Rosso M.-N."/>
            <person name="Henrissat B."/>
            <person name="Hibbett D."/>
            <person name="Martinez A.T."/>
            <person name="Grigoriev I.V."/>
        </authorList>
    </citation>
    <scope>NUCLEOTIDE SEQUENCE</scope>
    <source>
        <strain evidence="1">AH 40177</strain>
    </source>
</reference>
<organism evidence="1 2">
    <name type="scientific">Rhodocollybia butyracea</name>
    <dbReference type="NCBI Taxonomy" id="206335"/>
    <lineage>
        <taxon>Eukaryota</taxon>
        <taxon>Fungi</taxon>
        <taxon>Dikarya</taxon>
        <taxon>Basidiomycota</taxon>
        <taxon>Agaricomycotina</taxon>
        <taxon>Agaricomycetes</taxon>
        <taxon>Agaricomycetidae</taxon>
        <taxon>Agaricales</taxon>
        <taxon>Marasmiineae</taxon>
        <taxon>Omphalotaceae</taxon>
        <taxon>Rhodocollybia</taxon>
    </lineage>
</organism>
<protein>
    <recommendedName>
        <fullName evidence="3">BTB domain-containing protein</fullName>
    </recommendedName>
</protein>
<comment type="caution">
    <text evidence="1">The sequence shown here is derived from an EMBL/GenBank/DDBJ whole genome shotgun (WGS) entry which is preliminary data.</text>
</comment>
<accession>A0A9P5Q5Z0</accession>
<name>A0A9P5Q5Z0_9AGAR</name>
<evidence type="ECO:0000313" key="1">
    <source>
        <dbReference type="EMBL" id="KAF9074200.1"/>
    </source>
</evidence>
<gene>
    <name evidence="1" type="ORF">BDP27DRAFT_1317470</name>
</gene>
<dbReference type="OrthoDB" id="3184970at2759"/>
<proteinExistence type="predicted"/>
<dbReference type="AlphaFoldDB" id="A0A9P5Q5Z0"/>
<evidence type="ECO:0008006" key="3">
    <source>
        <dbReference type="Google" id="ProtNLM"/>
    </source>
</evidence>